<dbReference type="Proteomes" id="UP000187735">
    <property type="component" value="Chromosome"/>
</dbReference>
<dbReference type="SMART" id="SM01130">
    <property type="entry name" value="DHDPS"/>
    <property type="match status" value="1"/>
</dbReference>
<organism evidence="2 3">
    <name type="scientific">Fuerstiella marisgermanici</name>
    <dbReference type="NCBI Taxonomy" id="1891926"/>
    <lineage>
        <taxon>Bacteria</taxon>
        <taxon>Pseudomonadati</taxon>
        <taxon>Planctomycetota</taxon>
        <taxon>Planctomycetia</taxon>
        <taxon>Planctomycetales</taxon>
        <taxon>Planctomycetaceae</taxon>
        <taxon>Fuerstiella</taxon>
    </lineage>
</organism>
<proteinExistence type="predicted"/>
<dbReference type="STRING" id="1891926.Fuma_02252"/>
<dbReference type="SUPFAM" id="SSF51569">
    <property type="entry name" value="Aldolase"/>
    <property type="match status" value="1"/>
</dbReference>
<evidence type="ECO:0000313" key="3">
    <source>
        <dbReference type="Proteomes" id="UP000187735"/>
    </source>
</evidence>
<evidence type="ECO:0000313" key="2">
    <source>
        <dbReference type="EMBL" id="APZ92641.1"/>
    </source>
</evidence>
<accession>A0A1P8WF19</accession>
<dbReference type="AlphaFoldDB" id="A0A1P8WF19"/>
<dbReference type="EMBL" id="CP017641">
    <property type="protein sequence ID" value="APZ92641.1"/>
    <property type="molecule type" value="Genomic_DNA"/>
</dbReference>
<dbReference type="GO" id="GO:0016829">
    <property type="term" value="F:lyase activity"/>
    <property type="evidence" value="ECO:0007669"/>
    <property type="project" value="UniProtKB-KW"/>
</dbReference>
<dbReference type="KEGG" id="fmr:Fuma_02252"/>
<dbReference type="InterPro" id="IPR002220">
    <property type="entry name" value="DapA-like"/>
</dbReference>
<name>A0A1P8WF19_9PLAN</name>
<dbReference type="RefSeq" id="WP_077024242.1">
    <property type="nucleotide sequence ID" value="NZ_CP017641.1"/>
</dbReference>
<reference evidence="2 3" key="1">
    <citation type="journal article" date="2016" name="Front. Microbiol.">
        <title>Fuerstia marisgermanicae gen. nov., sp. nov., an Unusual Member of the Phylum Planctomycetes from the German Wadden Sea.</title>
        <authorList>
            <person name="Kohn T."/>
            <person name="Heuer A."/>
            <person name="Jogler M."/>
            <person name="Vollmers J."/>
            <person name="Boedeker C."/>
            <person name="Bunk B."/>
            <person name="Rast P."/>
            <person name="Borchert D."/>
            <person name="Glockner I."/>
            <person name="Freese H.M."/>
            <person name="Klenk H.P."/>
            <person name="Overmann J."/>
            <person name="Kaster A.K."/>
            <person name="Rohde M."/>
            <person name="Wiegand S."/>
            <person name="Jogler C."/>
        </authorList>
    </citation>
    <scope>NUCLEOTIDE SEQUENCE [LARGE SCALE GENOMIC DNA]</scope>
    <source>
        <strain evidence="2 3">NH11</strain>
    </source>
</reference>
<sequence>MQTTPVTSDQFSKSVLAVPPLARDNRLKICRDNNEKIVRHIEAGGVSMLLYGGNANLYHIRPSEYGELLDVLQDVAADDTLVIPAVGPTYGTMMDQADVLKDTKFPTVMVLPTKAVMTEPGLMTGFRHFVEAIGRPAVLYIKEEGYISPEGAAELMEDGLVSFIKYAIVRDDPADDPFLERLVDRVDPSRICSGIGEQPALIHMKKFRCSGYTSGCVCVNPALSQKMLAAIVAGDYDTAEAIRKQFLPLEDLRNEINPIRVLHEAVALSGIAATGPHLPLLSGLADSAQPAVKTAAVDLKQLQ</sequence>
<evidence type="ECO:0000256" key="1">
    <source>
        <dbReference type="ARBA" id="ARBA00023239"/>
    </source>
</evidence>
<keyword evidence="1" id="KW-0456">Lyase</keyword>
<dbReference type="InterPro" id="IPR013785">
    <property type="entry name" value="Aldolase_TIM"/>
</dbReference>
<keyword evidence="3" id="KW-1185">Reference proteome</keyword>
<gene>
    <name evidence="2" type="ORF">Fuma_02252</name>
</gene>
<dbReference type="Pfam" id="PF00701">
    <property type="entry name" value="DHDPS"/>
    <property type="match status" value="1"/>
</dbReference>
<dbReference type="Gene3D" id="3.20.20.70">
    <property type="entry name" value="Aldolase class I"/>
    <property type="match status" value="1"/>
</dbReference>
<dbReference type="OrthoDB" id="8878499at2"/>
<protein>
    <submittedName>
        <fullName evidence="2">5-dehydro-4-deoxyglucarate dehydratase</fullName>
    </submittedName>
</protein>